<comment type="caution">
    <text evidence="1">The sequence shown here is derived from an EMBL/GenBank/DDBJ whole genome shotgun (WGS) entry which is preliminary data.</text>
</comment>
<organism evidence="1 2">
    <name type="scientific">Mesorhizobium argentiipisi</name>
    <dbReference type="NCBI Taxonomy" id="3015175"/>
    <lineage>
        <taxon>Bacteria</taxon>
        <taxon>Pseudomonadati</taxon>
        <taxon>Pseudomonadota</taxon>
        <taxon>Alphaproteobacteria</taxon>
        <taxon>Hyphomicrobiales</taxon>
        <taxon>Phyllobacteriaceae</taxon>
        <taxon>Mesorhizobium</taxon>
    </lineage>
</organism>
<dbReference type="EMBL" id="JAPYKO010000004">
    <property type="protein sequence ID" value="MEI9402334.1"/>
    <property type="molecule type" value="Genomic_DNA"/>
</dbReference>
<name>A0ABU8KC11_9HYPH</name>
<evidence type="ECO:0000313" key="1">
    <source>
        <dbReference type="EMBL" id="MEI9402334.1"/>
    </source>
</evidence>
<dbReference type="Proteomes" id="UP001366503">
    <property type="component" value="Unassembled WGS sequence"/>
</dbReference>
<protein>
    <submittedName>
        <fullName evidence="1">Uncharacterized protein</fullName>
    </submittedName>
</protein>
<sequence length="111" mass="12186">MIQLPQSAPLPWAIKESAGVAELVDANGEPVITSDDEGLVAPSEVWAFILAAVNAYAYDRRRNSAGVLMPKRPELAMDTAFIGYLNECEEKDMMPTIAALWPRLIDAALRR</sequence>
<proteinExistence type="predicted"/>
<evidence type="ECO:0000313" key="2">
    <source>
        <dbReference type="Proteomes" id="UP001366503"/>
    </source>
</evidence>
<accession>A0ABU8KC11</accession>
<reference evidence="1 2" key="1">
    <citation type="submission" date="2022-12" db="EMBL/GenBank/DDBJ databases">
        <authorList>
            <person name="Muema E."/>
        </authorList>
    </citation>
    <scope>NUCLEOTIDE SEQUENCE [LARGE SCALE GENOMIC DNA]</scope>
    <source>
        <strain evidence="2">1330</strain>
    </source>
</reference>
<dbReference type="RefSeq" id="WP_337092670.1">
    <property type="nucleotide sequence ID" value="NZ_JAPYKO010000004.1"/>
</dbReference>
<gene>
    <name evidence="1" type="ORF">O7A05_09170</name>
</gene>
<keyword evidence="2" id="KW-1185">Reference proteome</keyword>